<evidence type="ECO:0000313" key="2">
    <source>
        <dbReference type="Proteomes" id="UP000002945"/>
    </source>
</evidence>
<dbReference type="AlphaFoldDB" id="A9E7L5"/>
<dbReference type="Proteomes" id="UP000002945">
    <property type="component" value="Unassembled WGS sequence"/>
</dbReference>
<reference evidence="1 2" key="1">
    <citation type="journal article" date="2011" name="J. Bacteriol.">
        <title>Genome sequence of the algicidal bacterium Kordia algicida OT-1.</title>
        <authorList>
            <person name="Lee H.S."/>
            <person name="Kang S.G."/>
            <person name="Kwon K.K."/>
            <person name="Lee J.H."/>
            <person name="Kim S.J."/>
        </authorList>
    </citation>
    <scope>NUCLEOTIDE SEQUENCE [LARGE SCALE GENOMIC DNA]</scope>
    <source>
        <strain evidence="1 2">OT-1</strain>
    </source>
</reference>
<sequence>MNKQALKYAGRTLVIKSIVSEFMCSSGVIKRTNGGNDISIAEITTI</sequence>
<keyword evidence="2" id="KW-1185">Reference proteome</keyword>
<comment type="caution">
    <text evidence="1">The sequence shown here is derived from an EMBL/GenBank/DDBJ whole genome shotgun (WGS) entry which is preliminary data.</text>
</comment>
<gene>
    <name evidence="1" type="ORF">KAOT1_08854</name>
</gene>
<organism evidence="1 2">
    <name type="scientific">Kordia algicida OT-1</name>
    <dbReference type="NCBI Taxonomy" id="391587"/>
    <lineage>
        <taxon>Bacteria</taxon>
        <taxon>Pseudomonadati</taxon>
        <taxon>Bacteroidota</taxon>
        <taxon>Flavobacteriia</taxon>
        <taxon>Flavobacteriales</taxon>
        <taxon>Flavobacteriaceae</taxon>
        <taxon>Kordia</taxon>
    </lineage>
</organism>
<dbReference type="EMBL" id="ABIB01000012">
    <property type="protein sequence ID" value="EDP94910.1"/>
    <property type="molecule type" value="Genomic_DNA"/>
</dbReference>
<evidence type="ECO:0000313" key="1">
    <source>
        <dbReference type="EMBL" id="EDP94910.1"/>
    </source>
</evidence>
<name>A9E7L5_9FLAO</name>
<dbReference type="HOGENOM" id="CLU_3184882_0_0_10"/>
<accession>A9E7L5</accession>
<proteinExistence type="predicted"/>
<protein>
    <submittedName>
        <fullName evidence="1">Uncharacterized protein</fullName>
    </submittedName>
</protein>